<dbReference type="InterPro" id="IPR011004">
    <property type="entry name" value="Trimer_LpxA-like_sf"/>
</dbReference>
<reference evidence="12 13" key="1">
    <citation type="submission" date="2018-01" db="EMBL/GenBank/DDBJ databases">
        <title>Lactibacter flavus gen. nov., sp. nov., a novel bacterium of the family Propionibacteriaceae isolated from raw milk and dairy products.</title>
        <authorList>
            <person name="Wenning M."/>
            <person name="Breitenwieser F."/>
            <person name="Huptas C."/>
            <person name="von Neubeck M."/>
            <person name="Busse H.-J."/>
            <person name="Scherer S."/>
        </authorList>
    </citation>
    <scope>NUCLEOTIDE SEQUENCE [LARGE SCALE GENOMIC DNA]</scope>
    <source>
        <strain evidence="12 13">VG341</strain>
    </source>
</reference>
<accession>A0A4Q2EH58</accession>
<evidence type="ECO:0000256" key="3">
    <source>
        <dbReference type="ARBA" id="ARBA00013266"/>
    </source>
</evidence>
<feature type="domain" description="Serine acetyltransferase N-terminal" evidence="11">
    <location>
        <begin position="10"/>
        <end position="114"/>
    </location>
</feature>
<comment type="similarity">
    <text evidence="2">Belongs to the transferase hexapeptide repeat family.</text>
</comment>
<dbReference type="NCBIfam" id="TIGR01172">
    <property type="entry name" value="cysE"/>
    <property type="match status" value="1"/>
</dbReference>
<dbReference type="InterPro" id="IPR045304">
    <property type="entry name" value="LbH_SAT"/>
</dbReference>
<dbReference type="NCBIfam" id="NF041874">
    <property type="entry name" value="EPS_EpsC"/>
    <property type="match status" value="1"/>
</dbReference>
<dbReference type="GO" id="GO:0009001">
    <property type="term" value="F:serine O-acetyltransferase activity"/>
    <property type="evidence" value="ECO:0007669"/>
    <property type="project" value="UniProtKB-EC"/>
</dbReference>
<sequence length="280" mass="30080">MTDFVQDADIWPTLREEAQRDAEQEPCLAGFLYESVLRHPTLIDALGGLLSHKLASETMSSMTLLALAQEAFCREPQIEGAVIADLQAIIHRDPATRGYSQPLLYAKGFHAVQAYRIAHHFWITERHALALFLQSRISEVFAVDIHPGARIGRGVMFDHATSVVIGETAVVEDDFSMLHEVTLGGTGKVGGDRHPKVKRGVMIGAGAKVLGNITVGEGAKIGAGSVVLEDVPAHATVAGVPAKLVSFPAESFPALEMDQRFECGAIIESATLTITEHPGN</sequence>
<evidence type="ECO:0000313" key="13">
    <source>
        <dbReference type="Proteomes" id="UP000290624"/>
    </source>
</evidence>
<comment type="caution">
    <text evidence="12">The sequence shown here is derived from an EMBL/GenBank/DDBJ whole genome shotgun (WGS) entry which is preliminary data.</text>
</comment>
<name>A0A4Q2EH58_9ACTN</name>
<evidence type="ECO:0000256" key="8">
    <source>
        <dbReference type="ARBA" id="ARBA00023192"/>
    </source>
</evidence>
<dbReference type="AlphaFoldDB" id="A0A4Q2EH58"/>
<organism evidence="12 13">
    <name type="scientific">Propioniciclava flava</name>
    <dbReference type="NCBI Taxonomy" id="2072026"/>
    <lineage>
        <taxon>Bacteria</taxon>
        <taxon>Bacillati</taxon>
        <taxon>Actinomycetota</taxon>
        <taxon>Actinomycetes</taxon>
        <taxon>Propionibacteriales</taxon>
        <taxon>Propionibacteriaceae</taxon>
        <taxon>Propioniciclava</taxon>
    </lineage>
</organism>
<dbReference type="InterPro" id="IPR042122">
    <property type="entry name" value="Ser_AcTrfase_N_sf"/>
</dbReference>
<evidence type="ECO:0000313" key="12">
    <source>
        <dbReference type="EMBL" id="RXW32639.1"/>
    </source>
</evidence>
<dbReference type="GO" id="GO:0005737">
    <property type="term" value="C:cytoplasm"/>
    <property type="evidence" value="ECO:0007669"/>
    <property type="project" value="InterPro"/>
</dbReference>
<evidence type="ECO:0000256" key="4">
    <source>
        <dbReference type="ARBA" id="ARBA00018522"/>
    </source>
</evidence>
<dbReference type="OrthoDB" id="9801456at2"/>
<evidence type="ECO:0000256" key="5">
    <source>
        <dbReference type="ARBA" id="ARBA00022605"/>
    </source>
</evidence>
<dbReference type="InterPro" id="IPR018357">
    <property type="entry name" value="Hexapep_transf_CS"/>
</dbReference>
<evidence type="ECO:0000256" key="6">
    <source>
        <dbReference type="ARBA" id="ARBA00022679"/>
    </source>
</evidence>
<dbReference type="Pfam" id="PF06426">
    <property type="entry name" value="SATase_N"/>
    <property type="match status" value="1"/>
</dbReference>
<keyword evidence="9" id="KW-0012">Acyltransferase</keyword>
<dbReference type="InterPro" id="IPR001451">
    <property type="entry name" value="Hexapep"/>
</dbReference>
<dbReference type="RefSeq" id="WP_129458253.1">
    <property type="nucleotide sequence ID" value="NZ_PPCV01000003.1"/>
</dbReference>
<dbReference type="EC" id="2.3.1.30" evidence="3"/>
<dbReference type="InterPro" id="IPR053376">
    <property type="entry name" value="Serine_acetyltransferase"/>
</dbReference>
<keyword evidence="6 12" id="KW-0808">Transferase</keyword>
<dbReference type="UniPathway" id="UPA00136">
    <property type="reaction ID" value="UER00199"/>
</dbReference>
<dbReference type="FunFam" id="2.160.10.10:FF:000002">
    <property type="entry name" value="Serine acetyltransferase"/>
    <property type="match status" value="1"/>
</dbReference>
<dbReference type="SMART" id="SM00971">
    <property type="entry name" value="SATase_N"/>
    <property type="match status" value="1"/>
</dbReference>
<dbReference type="Gene3D" id="1.10.3130.10">
    <property type="entry name" value="serine acetyltransferase, domain 1"/>
    <property type="match status" value="1"/>
</dbReference>
<dbReference type="SUPFAM" id="SSF51161">
    <property type="entry name" value="Trimeric LpxA-like enzymes"/>
    <property type="match status" value="1"/>
</dbReference>
<evidence type="ECO:0000256" key="9">
    <source>
        <dbReference type="ARBA" id="ARBA00023315"/>
    </source>
</evidence>
<gene>
    <name evidence="12" type="primary">cysE</name>
    <name evidence="12" type="ORF">C1706_05665</name>
</gene>
<dbReference type="GO" id="GO:0006535">
    <property type="term" value="P:cysteine biosynthetic process from serine"/>
    <property type="evidence" value="ECO:0007669"/>
    <property type="project" value="InterPro"/>
</dbReference>
<dbReference type="Gene3D" id="2.160.10.10">
    <property type="entry name" value="Hexapeptide repeat proteins"/>
    <property type="match status" value="1"/>
</dbReference>
<evidence type="ECO:0000256" key="1">
    <source>
        <dbReference type="ARBA" id="ARBA00004876"/>
    </source>
</evidence>
<dbReference type="PROSITE" id="PS00101">
    <property type="entry name" value="HEXAPEP_TRANSFERASES"/>
    <property type="match status" value="1"/>
</dbReference>
<dbReference type="InterPro" id="IPR010493">
    <property type="entry name" value="Ser_AcTrfase_N"/>
</dbReference>
<proteinExistence type="inferred from homology"/>
<evidence type="ECO:0000256" key="2">
    <source>
        <dbReference type="ARBA" id="ARBA00007274"/>
    </source>
</evidence>
<comment type="catalytic activity">
    <reaction evidence="10">
        <text>L-serine + acetyl-CoA = O-acetyl-L-serine + CoA</text>
        <dbReference type="Rhea" id="RHEA:24560"/>
        <dbReference type="ChEBI" id="CHEBI:33384"/>
        <dbReference type="ChEBI" id="CHEBI:57287"/>
        <dbReference type="ChEBI" id="CHEBI:57288"/>
        <dbReference type="ChEBI" id="CHEBI:58340"/>
        <dbReference type="EC" id="2.3.1.30"/>
    </reaction>
</comment>
<dbReference type="EMBL" id="PPCV01000003">
    <property type="protein sequence ID" value="RXW32639.1"/>
    <property type="molecule type" value="Genomic_DNA"/>
</dbReference>
<keyword evidence="8" id="KW-0198">Cysteine biosynthesis</keyword>
<keyword evidence="7" id="KW-0677">Repeat</keyword>
<evidence type="ECO:0000256" key="7">
    <source>
        <dbReference type="ARBA" id="ARBA00022737"/>
    </source>
</evidence>
<evidence type="ECO:0000256" key="10">
    <source>
        <dbReference type="ARBA" id="ARBA00049486"/>
    </source>
</evidence>
<dbReference type="InterPro" id="IPR005881">
    <property type="entry name" value="Ser_O-AcTrfase"/>
</dbReference>
<dbReference type="Pfam" id="PF00132">
    <property type="entry name" value="Hexapep"/>
    <property type="match status" value="1"/>
</dbReference>
<protein>
    <recommendedName>
        <fullName evidence="4">Serine acetyltransferase</fullName>
        <ecNumber evidence="3">2.3.1.30</ecNumber>
    </recommendedName>
</protein>
<evidence type="ECO:0000259" key="11">
    <source>
        <dbReference type="SMART" id="SM00971"/>
    </source>
</evidence>
<dbReference type="PANTHER" id="PTHR42811">
    <property type="entry name" value="SERINE ACETYLTRANSFERASE"/>
    <property type="match status" value="1"/>
</dbReference>
<keyword evidence="13" id="KW-1185">Reference proteome</keyword>
<dbReference type="CDD" id="cd03354">
    <property type="entry name" value="LbH_SAT"/>
    <property type="match status" value="1"/>
</dbReference>
<dbReference type="Proteomes" id="UP000290624">
    <property type="component" value="Unassembled WGS sequence"/>
</dbReference>
<keyword evidence="5" id="KW-0028">Amino-acid biosynthesis</keyword>
<comment type="pathway">
    <text evidence="1">Amino-acid biosynthesis; L-cysteine biosynthesis; L-cysteine from L-serine: step 1/2.</text>
</comment>